<dbReference type="AlphaFoldDB" id="A0A291QZR7"/>
<proteinExistence type="predicted"/>
<keyword evidence="2" id="KW-1185">Reference proteome</keyword>
<dbReference type="OrthoDB" id="1117670at2"/>
<dbReference type="PROSITE" id="PS51257">
    <property type="entry name" value="PROKAR_LIPOPROTEIN"/>
    <property type="match status" value="1"/>
</dbReference>
<dbReference type="KEGG" id="cbae:COR50_20915"/>
<sequence>MKKLLYSSVIIGIIGLFSACEDTVDLDIPDGKVYPVVDAWLTNTPGAQAIRISETVPYTSADPAPNIADAQVIVTDLSTSATYEFLYDNGKYWHDPGANNSIITLGHIYKLSITLDGELFEATDTVKRVPPIDSITYEFKTEEESISNKEGYYARFWGRDIAGDMPDYYWVSGYRNNMDRKLTNVFAIDASFEAGLADSAIFIQPISEGITDYDKPYQKDETIIARLASLSKPSYDFLTHVDAQVNNGGLFATILENVGTNLKNSDAGSTKKVLGWFGVSAVSIKQKLVE</sequence>
<reference evidence="1 2" key="1">
    <citation type="submission" date="2017-10" db="EMBL/GenBank/DDBJ databases">
        <title>Paenichitinophaga pekingensis gen. nov., sp. nov., isolated from activated sludge.</title>
        <authorList>
            <person name="Jin D."/>
            <person name="Kong X."/>
            <person name="Deng Y."/>
            <person name="Bai Z."/>
        </authorList>
    </citation>
    <scope>NUCLEOTIDE SEQUENCE [LARGE SCALE GENOMIC DNA]</scope>
    <source>
        <strain evidence="1 2">13</strain>
    </source>
</reference>
<dbReference type="EMBL" id="CP023777">
    <property type="protein sequence ID" value="ATL49438.1"/>
    <property type="molecule type" value="Genomic_DNA"/>
</dbReference>
<dbReference type="RefSeq" id="WP_098195805.1">
    <property type="nucleotide sequence ID" value="NZ_CP023777.1"/>
</dbReference>
<name>A0A291QZR7_9BACT</name>
<protein>
    <recommendedName>
        <fullName evidence="3">DUF4249 domain-containing protein</fullName>
    </recommendedName>
</protein>
<evidence type="ECO:0000313" key="1">
    <source>
        <dbReference type="EMBL" id="ATL49438.1"/>
    </source>
</evidence>
<dbReference type="Pfam" id="PF14054">
    <property type="entry name" value="DUF4249"/>
    <property type="match status" value="1"/>
</dbReference>
<accession>A0A291QZR7</accession>
<evidence type="ECO:0000313" key="2">
    <source>
        <dbReference type="Proteomes" id="UP000220133"/>
    </source>
</evidence>
<organism evidence="1 2">
    <name type="scientific">Chitinophaga caeni</name>
    <dbReference type="NCBI Taxonomy" id="2029983"/>
    <lineage>
        <taxon>Bacteria</taxon>
        <taxon>Pseudomonadati</taxon>
        <taxon>Bacteroidota</taxon>
        <taxon>Chitinophagia</taxon>
        <taxon>Chitinophagales</taxon>
        <taxon>Chitinophagaceae</taxon>
        <taxon>Chitinophaga</taxon>
    </lineage>
</organism>
<dbReference type="Proteomes" id="UP000220133">
    <property type="component" value="Chromosome"/>
</dbReference>
<evidence type="ECO:0008006" key="3">
    <source>
        <dbReference type="Google" id="ProtNLM"/>
    </source>
</evidence>
<gene>
    <name evidence="1" type="ORF">COR50_20915</name>
</gene>
<dbReference type="InterPro" id="IPR025345">
    <property type="entry name" value="DUF4249"/>
</dbReference>